<name>A0AAV0D219_9ASTE</name>
<dbReference type="EMBL" id="CAMAPF010000062">
    <property type="protein sequence ID" value="CAH9089392.1"/>
    <property type="molecule type" value="Genomic_DNA"/>
</dbReference>
<protein>
    <submittedName>
        <fullName evidence="1">Uncharacterized protein</fullName>
    </submittedName>
</protein>
<gene>
    <name evidence="1" type="ORF">CEPIT_LOCUS10816</name>
</gene>
<proteinExistence type="predicted"/>
<organism evidence="1 2">
    <name type="scientific">Cuscuta epithymum</name>
    <dbReference type="NCBI Taxonomy" id="186058"/>
    <lineage>
        <taxon>Eukaryota</taxon>
        <taxon>Viridiplantae</taxon>
        <taxon>Streptophyta</taxon>
        <taxon>Embryophyta</taxon>
        <taxon>Tracheophyta</taxon>
        <taxon>Spermatophyta</taxon>
        <taxon>Magnoliopsida</taxon>
        <taxon>eudicotyledons</taxon>
        <taxon>Gunneridae</taxon>
        <taxon>Pentapetalae</taxon>
        <taxon>asterids</taxon>
        <taxon>lamiids</taxon>
        <taxon>Solanales</taxon>
        <taxon>Convolvulaceae</taxon>
        <taxon>Cuscuteae</taxon>
        <taxon>Cuscuta</taxon>
        <taxon>Cuscuta subgen. Cuscuta</taxon>
    </lineage>
</organism>
<reference evidence="1" key="1">
    <citation type="submission" date="2022-07" db="EMBL/GenBank/DDBJ databases">
        <authorList>
            <person name="Macas J."/>
            <person name="Novak P."/>
            <person name="Neumann P."/>
        </authorList>
    </citation>
    <scope>NUCLEOTIDE SEQUENCE</scope>
</reference>
<evidence type="ECO:0000313" key="1">
    <source>
        <dbReference type="EMBL" id="CAH9089392.1"/>
    </source>
</evidence>
<accession>A0AAV0D219</accession>
<dbReference type="Proteomes" id="UP001152523">
    <property type="component" value="Unassembled WGS sequence"/>
</dbReference>
<evidence type="ECO:0000313" key="2">
    <source>
        <dbReference type="Proteomes" id="UP001152523"/>
    </source>
</evidence>
<sequence>MCVEVQHKLLNIKSSIMPVLLYFILRSPYYEYKLLWRWSPRFVSIKAPGSKA</sequence>
<comment type="caution">
    <text evidence="1">The sequence shown here is derived from an EMBL/GenBank/DDBJ whole genome shotgun (WGS) entry which is preliminary data.</text>
</comment>
<dbReference type="AlphaFoldDB" id="A0AAV0D219"/>
<keyword evidence="2" id="KW-1185">Reference proteome</keyword>